<keyword evidence="2" id="KW-1185">Reference proteome</keyword>
<dbReference type="EMBL" id="ASPP01000210">
    <property type="protein sequence ID" value="ETO36853.1"/>
    <property type="molecule type" value="Genomic_DNA"/>
</dbReference>
<organism evidence="1 2">
    <name type="scientific">Reticulomyxa filosa</name>
    <dbReference type="NCBI Taxonomy" id="46433"/>
    <lineage>
        <taxon>Eukaryota</taxon>
        <taxon>Sar</taxon>
        <taxon>Rhizaria</taxon>
        <taxon>Retaria</taxon>
        <taxon>Foraminifera</taxon>
        <taxon>Monothalamids</taxon>
        <taxon>Reticulomyxidae</taxon>
        <taxon>Reticulomyxa</taxon>
    </lineage>
</organism>
<proteinExistence type="predicted"/>
<feature type="non-terminal residue" evidence="1">
    <location>
        <position position="119"/>
    </location>
</feature>
<dbReference type="AlphaFoldDB" id="X6PFH9"/>
<protein>
    <submittedName>
        <fullName evidence="1">Uncharacterized protein</fullName>
    </submittedName>
</protein>
<evidence type="ECO:0000313" key="2">
    <source>
        <dbReference type="Proteomes" id="UP000023152"/>
    </source>
</evidence>
<evidence type="ECO:0000313" key="1">
    <source>
        <dbReference type="EMBL" id="ETO36853.1"/>
    </source>
</evidence>
<comment type="caution">
    <text evidence="1">The sequence shown here is derived from an EMBL/GenBank/DDBJ whole genome shotgun (WGS) entry which is preliminary data.</text>
</comment>
<dbReference type="Proteomes" id="UP000023152">
    <property type="component" value="Unassembled WGS sequence"/>
</dbReference>
<sequence length="119" mass="14093">MFLGQNNSNLELKNISNKSKFVQLIAFRNWEIIKIQCSIILFVAKKKKKNFNLIKQKSIRYIANQKIVKTKHITTPSKEFIFFSNELTITQRLVKRKCIKIIAPYRYIERKKNSLGLCN</sequence>
<gene>
    <name evidence="1" type="ORF">RFI_00210</name>
</gene>
<reference evidence="1 2" key="1">
    <citation type="journal article" date="2013" name="Curr. Biol.">
        <title>The Genome of the Foraminiferan Reticulomyxa filosa.</title>
        <authorList>
            <person name="Glockner G."/>
            <person name="Hulsmann N."/>
            <person name="Schleicher M."/>
            <person name="Noegel A.A."/>
            <person name="Eichinger L."/>
            <person name="Gallinger C."/>
            <person name="Pawlowski J."/>
            <person name="Sierra R."/>
            <person name="Euteneuer U."/>
            <person name="Pillet L."/>
            <person name="Moustafa A."/>
            <person name="Platzer M."/>
            <person name="Groth M."/>
            <person name="Szafranski K."/>
            <person name="Schliwa M."/>
        </authorList>
    </citation>
    <scope>NUCLEOTIDE SEQUENCE [LARGE SCALE GENOMIC DNA]</scope>
</reference>
<name>X6PFH9_RETFI</name>
<accession>X6PFH9</accession>